<dbReference type="AlphaFoldDB" id="A0A5B8RE59"/>
<dbReference type="GO" id="GO:0005886">
    <property type="term" value="C:plasma membrane"/>
    <property type="evidence" value="ECO:0007669"/>
    <property type="project" value="UniProtKB-SubCell"/>
</dbReference>
<comment type="subcellular location">
    <subcellularLocation>
        <location evidence="1">Cell membrane</location>
    </subcellularLocation>
</comment>
<evidence type="ECO:0000259" key="6">
    <source>
        <dbReference type="Pfam" id="PF00535"/>
    </source>
</evidence>
<keyword evidence="3" id="KW-0328">Glycosyltransferase</keyword>
<dbReference type="EMBL" id="MN079140">
    <property type="protein sequence ID" value="QEA06383.1"/>
    <property type="molecule type" value="Genomic_DNA"/>
</dbReference>
<dbReference type="InterPro" id="IPR026461">
    <property type="entry name" value="Trfase_2_rSAM/seldom_assoc"/>
</dbReference>
<dbReference type="InterPro" id="IPR029044">
    <property type="entry name" value="Nucleotide-diphossugar_trans"/>
</dbReference>
<name>A0A5B8RE59_9ZZZZ</name>
<evidence type="ECO:0000256" key="5">
    <source>
        <dbReference type="ARBA" id="ARBA00023136"/>
    </source>
</evidence>
<dbReference type="Pfam" id="PF00535">
    <property type="entry name" value="Glycos_transf_2"/>
    <property type="match status" value="1"/>
</dbReference>
<accession>A0A5B8RE59</accession>
<protein>
    <recommendedName>
        <fullName evidence="6">Glycosyltransferase 2-like domain-containing protein</fullName>
    </recommendedName>
</protein>
<dbReference type="NCBIfam" id="TIGR04283">
    <property type="entry name" value="glyco_like_mftF"/>
    <property type="match status" value="1"/>
</dbReference>
<organism evidence="7">
    <name type="scientific">uncultured organism</name>
    <dbReference type="NCBI Taxonomy" id="155900"/>
    <lineage>
        <taxon>unclassified sequences</taxon>
        <taxon>environmental samples</taxon>
    </lineage>
</organism>
<dbReference type="InterPro" id="IPR001173">
    <property type="entry name" value="Glyco_trans_2-like"/>
</dbReference>
<feature type="domain" description="Glycosyltransferase 2-like" evidence="6">
    <location>
        <begin position="6"/>
        <end position="126"/>
    </location>
</feature>
<evidence type="ECO:0000313" key="7">
    <source>
        <dbReference type="EMBL" id="QEA06383.1"/>
    </source>
</evidence>
<dbReference type="PANTHER" id="PTHR43646">
    <property type="entry name" value="GLYCOSYLTRANSFERASE"/>
    <property type="match status" value="1"/>
</dbReference>
<dbReference type="Gene3D" id="3.90.550.10">
    <property type="entry name" value="Spore Coat Polysaccharide Biosynthesis Protein SpsA, Chain A"/>
    <property type="match status" value="1"/>
</dbReference>
<dbReference type="GO" id="GO:0016757">
    <property type="term" value="F:glycosyltransferase activity"/>
    <property type="evidence" value="ECO:0007669"/>
    <property type="project" value="UniProtKB-KW"/>
</dbReference>
<dbReference type="SUPFAM" id="SSF53448">
    <property type="entry name" value="Nucleotide-diphospho-sugar transferases"/>
    <property type="match status" value="1"/>
</dbReference>
<evidence type="ECO:0000256" key="3">
    <source>
        <dbReference type="ARBA" id="ARBA00022676"/>
    </source>
</evidence>
<evidence type="ECO:0000256" key="2">
    <source>
        <dbReference type="ARBA" id="ARBA00022475"/>
    </source>
</evidence>
<keyword evidence="2" id="KW-1003">Cell membrane</keyword>
<gene>
    <name evidence="7" type="ORF">KBTEX_02720</name>
</gene>
<evidence type="ECO:0000256" key="4">
    <source>
        <dbReference type="ARBA" id="ARBA00022679"/>
    </source>
</evidence>
<sequence length="231" mass="25256">MTPRLSIIIPVLDEAAVLPGLLASLVPFREAGDEVIVADGGSRDGTPASAARRVDRVVGTPPGRARQMNAGAARACGGMLWFLHADSRLTPGCRDALLDAVDGGAAWGRFDVRLSGDRWLYRVIAAAMNTRSRWTGIATGDQGLFVDAGVFRRVGGFPEQPLMEDIALSARLRRVAPPWCAPGPLVTSSRRWERNGAWRTIALMWRLRLAYRLGADPQRLHRRYYRSGDAP</sequence>
<dbReference type="CDD" id="cd02522">
    <property type="entry name" value="GT_2_like_a"/>
    <property type="match status" value="1"/>
</dbReference>
<reference evidence="7" key="1">
    <citation type="submission" date="2019-06" db="EMBL/GenBank/DDBJ databases">
        <authorList>
            <person name="Murdoch R.W."/>
            <person name="Fathepure B."/>
        </authorList>
    </citation>
    <scope>NUCLEOTIDE SEQUENCE</scope>
</reference>
<keyword evidence="4" id="KW-0808">Transferase</keyword>
<keyword evidence="5" id="KW-0472">Membrane</keyword>
<evidence type="ECO:0000256" key="1">
    <source>
        <dbReference type="ARBA" id="ARBA00004236"/>
    </source>
</evidence>
<proteinExistence type="predicted"/>
<dbReference type="PANTHER" id="PTHR43646:SF2">
    <property type="entry name" value="GLYCOSYLTRANSFERASE 2-LIKE DOMAIN-CONTAINING PROTEIN"/>
    <property type="match status" value="1"/>
</dbReference>